<keyword evidence="2" id="KW-1185">Reference proteome</keyword>
<name>A0AAV4T7M2_CAEEX</name>
<dbReference type="EMBL" id="BPLR01010716">
    <property type="protein sequence ID" value="GIY41481.1"/>
    <property type="molecule type" value="Genomic_DNA"/>
</dbReference>
<comment type="caution">
    <text evidence="1">The sequence shown here is derived from an EMBL/GenBank/DDBJ whole genome shotgun (WGS) entry which is preliminary data.</text>
</comment>
<protein>
    <submittedName>
        <fullName evidence="1">Uncharacterized protein</fullName>
    </submittedName>
</protein>
<evidence type="ECO:0000313" key="2">
    <source>
        <dbReference type="Proteomes" id="UP001054945"/>
    </source>
</evidence>
<sequence>MTLGLKGYPKNVVFSDQTANLAELKARITQHIKIVTPEILRSVEEHAACRLQLVTENGGQHIEHVMRKSRDN</sequence>
<dbReference type="AlphaFoldDB" id="A0AAV4T7M2"/>
<reference evidence="1 2" key="1">
    <citation type="submission" date="2021-06" db="EMBL/GenBank/DDBJ databases">
        <title>Caerostris extrusa draft genome.</title>
        <authorList>
            <person name="Kono N."/>
            <person name="Arakawa K."/>
        </authorList>
    </citation>
    <scope>NUCLEOTIDE SEQUENCE [LARGE SCALE GENOMIC DNA]</scope>
</reference>
<accession>A0AAV4T7M2</accession>
<gene>
    <name evidence="1" type="primary">AVEN_71063_1</name>
    <name evidence="1" type="ORF">CEXT_74751</name>
</gene>
<dbReference type="Proteomes" id="UP001054945">
    <property type="component" value="Unassembled WGS sequence"/>
</dbReference>
<proteinExistence type="predicted"/>
<evidence type="ECO:0000313" key="1">
    <source>
        <dbReference type="EMBL" id="GIY41481.1"/>
    </source>
</evidence>
<organism evidence="1 2">
    <name type="scientific">Caerostris extrusa</name>
    <name type="common">Bark spider</name>
    <name type="synonym">Caerostris bankana</name>
    <dbReference type="NCBI Taxonomy" id="172846"/>
    <lineage>
        <taxon>Eukaryota</taxon>
        <taxon>Metazoa</taxon>
        <taxon>Ecdysozoa</taxon>
        <taxon>Arthropoda</taxon>
        <taxon>Chelicerata</taxon>
        <taxon>Arachnida</taxon>
        <taxon>Araneae</taxon>
        <taxon>Araneomorphae</taxon>
        <taxon>Entelegynae</taxon>
        <taxon>Araneoidea</taxon>
        <taxon>Araneidae</taxon>
        <taxon>Caerostris</taxon>
    </lineage>
</organism>